<feature type="compositionally biased region" description="Gly residues" evidence="1">
    <location>
        <begin position="108"/>
        <end position="124"/>
    </location>
</feature>
<feature type="compositionally biased region" description="Basic and acidic residues" evidence="1">
    <location>
        <begin position="83"/>
        <end position="95"/>
    </location>
</feature>
<dbReference type="InterPro" id="IPR027405">
    <property type="entry name" value="YidB-like"/>
</dbReference>
<name>A0A8H8WR88_9HYPH</name>
<gene>
    <name evidence="2" type="ORF">mvi_13180</name>
</gene>
<dbReference type="Proteomes" id="UP000663508">
    <property type="component" value="Chromosome"/>
</dbReference>
<evidence type="ECO:0000313" key="3">
    <source>
        <dbReference type="Proteomes" id="UP000663508"/>
    </source>
</evidence>
<proteinExistence type="predicted"/>
<reference evidence="2" key="1">
    <citation type="submission" date="2020-11" db="EMBL/GenBank/DDBJ databases">
        <title>Complete genome sequence of a novel pathogenic Methylobacterium strain isolated from rice in Vietnam.</title>
        <authorList>
            <person name="Lai K."/>
            <person name="Okazaki S."/>
            <person name="Higashi K."/>
            <person name="Mori H."/>
            <person name="Toyoda A."/>
            <person name="Kurokawa K."/>
        </authorList>
    </citation>
    <scope>NUCLEOTIDE SEQUENCE</scope>
    <source>
        <strain evidence="2">VL1</strain>
    </source>
</reference>
<evidence type="ECO:0008006" key="4">
    <source>
        <dbReference type="Google" id="ProtNLM"/>
    </source>
</evidence>
<dbReference type="SUPFAM" id="SSF140804">
    <property type="entry name" value="YidB-like"/>
    <property type="match status" value="1"/>
</dbReference>
<dbReference type="RefSeq" id="WP_207181965.1">
    <property type="nucleotide sequence ID" value="NZ_AP024145.1"/>
</dbReference>
<dbReference type="Gene3D" id="1.10.10.690">
    <property type="entry name" value="YidB-like"/>
    <property type="match status" value="1"/>
</dbReference>
<evidence type="ECO:0000256" key="1">
    <source>
        <dbReference type="SAM" id="MobiDB-lite"/>
    </source>
</evidence>
<protein>
    <recommendedName>
        <fullName evidence="4">DUF937 domain-containing protein</fullName>
    </recommendedName>
</protein>
<accession>A0A8H8WR88</accession>
<organism evidence="2 3">
    <name type="scientific">Methylobacterium indicum</name>
    <dbReference type="NCBI Taxonomy" id="1775910"/>
    <lineage>
        <taxon>Bacteria</taxon>
        <taxon>Pseudomonadati</taxon>
        <taxon>Pseudomonadota</taxon>
        <taxon>Alphaproteobacteria</taxon>
        <taxon>Hyphomicrobiales</taxon>
        <taxon>Methylobacteriaceae</taxon>
        <taxon>Methylobacterium</taxon>
    </lineage>
</organism>
<dbReference type="AlphaFoldDB" id="A0A8H8WR88"/>
<dbReference type="InterPro" id="IPR045372">
    <property type="entry name" value="YidB"/>
</dbReference>
<dbReference type="KEGG" id="mind:mvi_13180"/>
<evidence type="ECO:0000313" key="2">
    <source>
        <dbReference type="EMBL" id="BCM82857.1"/>
    </source>
</evidence>
<feature type="region of interest" description="Disordered" evidence="1">
    <location>
        <begin position="59"/>
        <end position="161"/>
    </location>
</feature>
<dbReference type="EMBL" id="AP024145">
    <property type="protein sequence ID" value="BCM82857.1"/>
    <property type="molecule type" value="Genomic_DNA"/>
</dbReference>
<dbReference type="Pfam" id="PF20159">
    <property type="entry name" value="YidB"/>
    <property type="match status" value="1"/>
</dbReference>
<sequence>MGLLDQVIGSVLGNVLGGGSRHEERGGGSGAMSPLVKALLMLLAAKAMNGGFGDIFGGGRRPVPQAGPEDGYAPDPHGYGAPEPRDEGRSRRGEDPNNPYSDLAGMLDGPGGGTASPSPTGGGVQNPFDQNSFGQGAGDQGAGPYSHLDREQPDDAGGGGLDQLIDRFRRGGLGDVIESWIGPGHNRSIEPRQLAQALGPDTVDTLSRQTGLGRDDLLAQLAQVLPGVIDGLTPQGRRPNHDEMRGW</sequence>